<dbReference type="AlphaFoldDB" id="A0A6M3JSQ1"/>
<evidence type="ECO:0008006" key="2">
    <source>
        <dbReference type="Google" id="ProtNLM"/>
    </source>
</evidence>
<reference evidence="1" key="1">
    <citation type="submission" date="2020-03" db="EMBL/GenBank/DDBJ databases">
        <title>The deep terrestrial virosphere.</title>
        <authorList>
            <person name="Holmfeldt K."/>
            <person name="Nilsson E."/>
            <person name="Simone D."/>
            <person name="Lopez-Fernandez M."/>
            <person name="Wu X."/>
            <person name="de Brujin I."/>
            <person name="Lundin D."/>
            <person name="Andersson A."/>
            <person name="Bertilsson S."/>
            <person name="Dopson M."/>
        </authorList>
    </citation>
    <scope>NUCLEOTIDE SEQUENCE</scope>
    <source>
        <strain evidence="1">MM415A02550</strain>
    </source>
</reference>
<organism evidence="1">
    <name type="scientific">viral metagenome</name>
    <dbReference type="NCBI Taxonomy" id="1070528"/>
    <lineage>
        <taxon>unclassified sequences</taxon>
        <taxon>metagenomes</taxon>
        <taxon>organismal metagenomes</taxon>
    </lineage>
</organism>
<protein>
    <recommendedName>
        <fullName evidence="2">Methyltransferase</fullName>
    </recommendedName>
</protein>
<proteinExistence type="predicted"/>
<gene>
    <name evidence="1" type="ORF">MM415A02550_0010</name>
</gene>
<dbReference type="EMBL" id="MT141990">
    <property type="protein sequence ID" value="QJA72950.1"/>
    <property type="molecule type" value="Genomic_DNA"/>
</dbReference>
<name>A0A6M3JSQ1_9ZZZZ</name>
<evidence type="ECO:0000313" key="1">
    <source>
        <dbReference type="EMBL" id="QJA72950.1"/>
    </source>
</evidence>
<sequence>MNKSLSIVGFGKNRDSADFYPTPPQTTEALFKRERFDGVVWECACGDGAMVKVIEKYNSCMASDIRTDCYVYAEGGVDFLTNYKEVPNIITNPPYKYALEFAQTALLCAEKKVALLLKLVFLEGISRYNFFRNSPLKTVYVFCKRQPIWIRGEVGKNSGLIAYAWFVWDKSYKGQPYIDWIND</sequence>
<accession>A0A6M3JSQ1</accession>